<dbReference type="InterPro" id="IPR051697">
    <property type="entry name" value="Patched_domain-protein"/>
</dbReference>
<evidence type="ECO:0000313" key="9">
    <source>
        <dbReference type="EMBL" id="VDN20089.1"/>
    </source>
</evidence>
<evidence type="ECO:0000256" key="6">
    <source>
        <dbReference type="ARBA" id="ARBA00023180"/>
    </source>
</evidence>
<sequence length="391" mass="44089">MLVAFSVICTFNTAFMAIPNKGISLLFVDWVSSKPLVGIIGVFVTLSAIISATGFLLLLDVPFVDIATMMPFLCLTVGIDDTFLMLVAWHGTDWKLSVEDRIEAAMRHASVSIAITSVTDATAFLIGSTASLPAVIYFCYYAAAAIIFTFCYLLSAFVAFLAIFGDWEKNGRNSLLYIKTTSSCNIENSSALQRIFNMRKCCCASNLSKCLQKSYSSMKADYCTLVFWHKQFIEKYYAPVITISWIRVLALLLFITYIVVAATGLNALQVGFDVKNLMMNDSPSKKFLELREKYFEDEMVVLEIAVLKAPDMSRKKDRVRFLNALKKLERTSCSIGRNTTQFWYFAYKHYMSELGFGDFWDILQNSKKVQLTSIKADFITFVLLCFRIGLV</sequence>
<evidence type="ECO:0000256" key="2">
    <source>
        <dbReference type="ARBA" id="ARBA00005585"/>
    </source>
</evidence>
<evidence type="ECO:0000313" key="10">
    <source>
        <dbReference type="Proteomes" id="UP000271098"/>
    </source>
</evidence>
<evidence type="ECO:0000256" key="7">
    <source>
        <dbReference type="SAM" id="Phobius"/>
    </source>
</evidence>
<feature type="transmembrane region" description="Helical" evidence="7">
    <location>
        <begin position="36"/>
        <end position="59"/>
    </location>
</feature>
<keyword evidence="6" id="KW-0325">Glycoprotein</keyword>
<dbReference type="PANTHER" id="PTHR10796">
    <property type="entry name" value="PATCHED-RELATED"/>
    <property type="match status" value="1"/>
</dbReference>
<dbReference type="Pfam" id="PF02460">
    <property type="entry name" value="Patched"/>
    <property type="match status" value="1"/>
</dbReference>
<keyword evidence="5 7" id="KW-0472">Membrane</keyword>
<name>A0A3P7PJS5_9BILA</name>
<dbReference type="Proteomes" id="UP000271098">
    <property type="component" value="Unassembled WGS sequence"/>
</dbReference>
<keyword evidence="3 7" id="KW-0812">Transmembrane</keyword>
<dbReference type="GO" id="GO:0018996">
    <property type="term" value="P:molting cycle, collagen and cuticulin-based cuticle"/>
    <property type="evidence" value="ECO:0007669"/>
    <property type="project" value="TreeGrafter"/>
</dbReference>
<gene>
    <name evidence="9" type="ORF">GPUH_LOCUS12227</name>
</gene>
<accession>A0A3P7PJS5</accession>
<feature type="transmembrane region" description="Helical" evidence="7">
    <location>
        <begin position="109"/>
        <end position="126"/>
    </location>
</feature>
<comment type="similarity">
    <text evidence="2">Belongs to the patched family.</text>
</comment>
<feature type="domain" description="SSD" evidence="8">
    <location>
        <begin position="1"/>
        <end position="163"/>
    </location>
</feature>
<feature type="transmembrane region" description="Helical" evidence="7">
    <location>
        <begin position="245"/>
        <end position="268"/>
    </location>
</feature>
<dbReference type="GO" id="GO:0030659">
    <property type="term" value="C:cytoplasmic vesicle membrane"/>
    <property type="evidence" value="ECO:0007669"/>
    <property type="project" value="TreeGrafter"/>
</dbReference>
<proteinExistence type="inferred from homology"/>
<dbReference type="OrthoDB" id="5819432at2759"/>
<evidence type="ECO:0000259" key="8">
    <source>
        <dbReference type="PROSITE" id="PS50156"/>
    </source>
</evidence>
<dbReference type="InterPro" id="IPR003392">
    <property type="entry name" value="PTHD_SSD"/>
</dbReference>
<dbReference type="PROSITE" id="PS50156">
    <property type="entry name" value="SSD"/>
    <property type="match status" value="1"/>
</dbReference>
<protein>
    <recommendedName>
        <fullName evidence="8">SSD domain-containing protein</fullName>
    </recommendedName>
</protein>
<dbReference type="EMBL" id="UYRT01079145">
    <property type="protein sequence ID" value="VDN20089.1"/>
    <property type="molecule type" value="Genomic_DNA"/>
</dbReference>
<dbReference type="PANTHER" id="PTHR10796:SF124">
    <property type="entry name" value="SSD DOMAIN-CONTAINING PROTEIN"/>
    <property type="match status" value="1"/>
</dbReference>
<evidence type="ECO:0000256" key="1">
    <source>
        <dbReference type="ARBA" id="ARBA00004141"/>
    </source>
</evidence>
<dbReference type="GO" id="GO:0005886">
    <property type="term" value="C:plasma membrane"/>
    <property type="evidence" value="ECO:0007669"/>
    <property type="project" value="TreeGrafter"/>
</dbReference>
<keyword evidence="4 7" id="KW-1133">Transmembrane helix</keyword>
<dbReference type="GO" id="GO:0006897">
    <property type="term" value="P:endocytosis"/>
    <property type="evidence" value="ECO:0007669"/>
    <property type="project" value="TreeGrafter"/>
</dbReference>
<dbReference type="Gene3D" id="1.20.1640.10">
    <property type="entry name" value="Multidrug efflux transporter AcrB transmembrane domain"/>
    <property type="match status" value="1"/>
</dbReference>
<reference evidence="9 10" key="1">
    <citation type="submission" date="2018-11" db="EMBL/GenBank/DDBJ databases">
        <authorList>
            <consortium name="Pathogen Informatics"/>
        </authorList>
    </citation>
    <scope>NUCLEOTIDE SEQUENCE [LARGE SCALE GENOMIC DNA]</scope>
</reference>
<evidence type="ECO:0000256" key="5">
    <source>
        <dbReference type="ARBA" id="ARBA00023136"/>
    </source>
</evidence>
<dbReference type="AlphaFoldDB" id="A0A3P7PJS5"/>
<organism evidence="9 10">
    <name type="scientific">Gongylonema pulchrum</name>
    <dbReference type="NCBI Taxonomy" id="637853"/>
    <lineage>
        <taxon>Eukaryota</taxon>
        <taxon>Metazoa</taxon>
        <taxon>Ecdysozoa</taxon>
        <taxon>Nematoda</taxon>
        <taxon>Chromadorea</taxon>
        <taxon>Rhabditida</taxon>
        <taxon>Spirurina</taxon>
        <taxon>Spiruromorpha</taxon>
        <taxon>Spiruroidea</taxon>
        <taxon>Gongylonematidae</taxon>
        <taxon>Gongylonema</taxon>
    </lineage>
</organism>
<keyword evidence="10" id="KW-1185">Reference proteome</keyword>
<evidence type="ECO:0000256" key="3">
    <source>
        <dbReference type="ARBA" id="ARBA00022692"/>
    </source>
</evidence>
<dbReference type="InterPro" id="IPR000731">
    <property type="entry name" value="SSD"/>
</dbReference>
<comment type="subcellular location">
    <subcellularLocation>
        <location evidence="1">Membrane</location>
        <topology evidence="1">Multi-pass membrane protein</topology>
    </subcellularLocation>
</comment>
<feature type="transmembrane region" description="Helical" evidence="7">
    <location>
        <begin position="138"/>
        <end position="164"/>
    </location>
</feature>
<evidence type="ECO:0000256" key="4">
    <source>
        <dbReference type="ARBA" id="ARBA00022989"/>
    </source>
</evidence>
<dbReference type="SUPFAM" id="SSF82866">
    <property type="entry name" value="Multidrug efflux transporter AcrB transmembrane domain"/>
    <property type="match status" value="1"/>
</dbReference>